<evidence type="ECO:0000256" key="1">
    <source>
        <dbReference type="SAM" id="Phobius"/>
    </source>
</evidence>
<reference evidence="2" key="1">
    <citation type="submission" date="2016-04" db="EMBL/GenBank/DDBJ databases">
        <authorList>
            <person name="Evans L.H."/>
            <person name="Alamgir A."/>
            <person name="Owens N."/>
            <person name="Weber N.D."/>
            <person name="Virtaneva K."/>
            <person name="Barbian K."/>
            <person name="Babar A."/>
            <person name="Rosenke K."/>
        </authorList>
    </citation>
    <scope>NUCLEOTIDE SEQUENCE</scope>
    <source>
        <strain evidence="2">86-2</strain>
    </source>
</reference>
<dbReference type="EMBL" id="FLUL01000001">
    <property type="protein sequence ID" value="SBW07361.1"/>
    <property type="molecule type" value="Genomic_DNA"/>
</dbReference>
<gene>
    <name evidence="2" type="ORF">KL86DYS2_13150</name>
</gene>
<proteinExistence type="predicted"/>
<sequence length="45" mass="5654">MKHMSKCLFFNMLMFDLTHKKSYLGIPLFYNIYLLLYWHVFMVKF</sequence>
<evidence type="ECO:0000313" key="2">
    <source>
        <dbReference type="EMBL" id="SBW07361.1"/>
    </source>
</evidence>
<keyword evidence="1" id="KW-0812">Transmembrane</keyword>
<keyword evidence="1" id="KW-1133">Transmembrane helix</keyword>
<name>A0A212K6N3_9BACT</name>
<accession>A0A212K6N3</accession>
<feature type="transmembrane region" description="Helical" evidence="1">
    <location>
        <begin position="21"/>
        <end position="40"/>
    </location>
</feature>
<keyword evidence="1" id="KW-0472">Membrane</keyword>
<organism evidence="2">
    <name type="scientific">uncultured Dysgonomonas sp</name>
    <dbReference type="NCBI Taxonomy" id="206096"/>
    <lineage>
        <taxon>Bacteria</taxon>
        <taxon>Pseudomonadati</taxon>
        <taxon>Bacteroidota</taxon>
        <taxon>Bacteroidia</taxon>
        <taxon>Bacteroidales</taxon>
        <taxon>Dysgonomonadaceae</taxon>
        <taxon>Dysgonomonas</taxon>
        <taxon>environmental samples</taxon>
    </lineage>
</organism>
<dbReference type="AlphaFoldDB" id="A0A212K6N3"/>
<protein>
    <submittedName>
        <fullName evidence="2">Uncharacterized protein</fullName>
    </submittedName>
</protein>